<proteinExistence type="predicted"/>
<dbReference type="AlphaFoldDB" id="A0A418PX70"/>
<dbReference type="InterPro" id="IPR025515">
    <property type="entry name" value="DUF4403"/>
</dbReference>
<name>A0A418PX70_9BACT</name>
<comment type="caution">
    <text evidence="1">The sequence shown here is derived from an EMBL/GenBank/DDBJ whole genome shotgun (WGS) entry which is preliminary data.</text>
</comment>
<reference evidence="1 2" key="1">
    <citation type="submission" date="2018-09" db="EMBL/GenBank/DDBJ databases">
        <authorList>
            <person name="Wang X."/>
            <person name="Du Z."/>
        </authorList>
    </citation>
    <scope>NUCLEOTIDE SEQUENCE [LARGE SCALE GENOMIC DNA]</scope>
    <source>
        <strain evidence="1 2">N3</strain>
    </source>
</reference>
<evidence type="ECO:0000313" key="2">
    <source>
        <dbReference type="Proteomes" id="UP000283522"/>
    </source>
</evidence>
<dbReference type="EMBL" id="QXML01000001">
    <property type="protein sequence ID" value="RIW18659.1"/>
    <property type="molecule type" value="Genomic_DNA"/>
</dbReference>
<accession>A0A418PX70</accession>
<dbReference type="Pfam" id="PF14356">
    <property type="entry name" value="DUF4403"/>
    <property type="match status" value="1"/>
</dbReference>
<organism evidence="1 2">
    <name type="scientific">Algoriphagus lacus</name>
    <dbReference type="NCBI Taxonomy" id="2056311"/>
    <lineage>
        <taxon>Bacteria</taxon>
        <taxon>Pseudomonadati</taxon>
        <taxon>Bacteroidota</taxon>
        <taxon>Cytophagia</taxon>
        <taxon>Cytophagales</taxon>
        <taxon>Cyclobacteriaceae</taxon>
        <taxon>Algoriphagus</taxon>
    </lineage>
</organism>
<dbReference type="Proteomes" id="UP000283522">
    <property type="component" value="Unassembled WGS sequence"/>
</dbReference>
<keyword evidence="2" id="KW-1185">Reference proteome</keyword>
<gene>
    <name evidence="1" type="ORF">D0X99_02965</name>
</gene>
<evidence type="ECO:0000313" key="1">
    <source>
        <dbReference type="EMBL" id="RIW18659.1"/>
    </source>
</evidence>
<sequence length="485" mass="53730">MGQLLQGKNSSFYPPEITAMQMPVEVRSPFFSYLILVLFLISGACKSLDPTLNPALVPVPLAYSKVNVPVQIPIQTLDYLLNQRIPPILFEDSGIDMGNGIIGDLNFSRNGMAKIEAVDSQRIQVTLPIRVQGEVGLKPGGLRNLFQSKIPLNQSFAPVFLINPQVNPNWSLGISEFELMDLGGKMSFNVLGMELDLSQLIRKEIRDFASRNLTSKPDLIPLKPLVDQAWNQVGKPVFVDFQGKKMAFSIQPDSVKLSESFTPNESFNLNLGLSGKVNSHPAGAAPSRPFPLPKLSENSSTENGLEIRIPLRLTYAEIDQLLLEKFGNQAIRVNKKTVFRPGNFKSKAYGGRLAIQMDFVAVQETGKEIKGELFLVGLPTYDTEQQVLIFDQVNFHLESDSPKAKTAAALKKGKIIRQLNQKLRFPMAEVMEESLGGIRERLALQTPFADLKIADLEIYPDGFYPTATGLEVQLKATGKVDVSWK</sequence>
<protein>
    <submittedName>
        <fullName evidence="1">DUF4403 family protein</fullName>
    </submittedName>
</protein>